<protein>
    <submittedName>
        <fullName evidence="1">Uncharacterized protein</fullName>
    </submittedName>
</protein>
<reference evidence="1" key="1">
    <citation type="submission" date="2022-08" db="EMBL/GenBank/DDBJ databases">
        <title>Genome Sequence of Lecanicillium fungicola.</title>
        <authorList>
            <person name="Buettner E."/>
        </authorList>
    </citation>
    <scope>NUCLEOTIDE SEQUENCE</scope>
    <source>
        <strain evidence="1">Babe33</strain>
    </source>
</reference>
<evidence type="ECO:0000313" key="1">
    <source>
        <dbReference type="EMBL" id="KAJ2972904.1"/>
    </source>
</evidence>
<comment type="caution">
    <text evidence="1">The sequence shown here is derived from an EMBL/GenBank/DDBJ whole genome shotgun (WGS) entry which is preliminary data.</text>
</comment>
<dbReference type="Proteomes" id="UP001143910">
    <property type="component" value="Unassembled WGS sequence"/>
</dbReference>
<keyword evidence="2" id="KW-1185">Reference proteome</keyword>
<sequence>MRPRAATVPARRIKGSAVFHIRPAVPVAKHPRRPSKTIQPTNFAYDAVEALVTLRDDPPAYDTNIDGIILLPEATCTIVAEGESSAVSIADIEMPPSAFPIGATEID</sequence>
<gene>
    <name evidence="1" type="ORF">NQ176_g6894</name>
</gene>
<accession>A0ACC1N1W7</accession>
<dbReference type="EMBL" id="JANJQO010001063">
    <property type="protein sequence ID" value="KAJ2972904.1"/>
    <property type="molecule type" value="Genomic_DNA"/>
</dbReference>
<evidence type="ECO:0000313" key="2">
    <source>
        <dbReference type="Proteomes" id="UP001143910"/>
    </source>
</evidence>
<name>A0ACC1N1W7_9HYPO</name>
<organism evidence="1 2">
    <name type="scientific">Zarea fungicola</name>
    <dbReference type="NCBI Taxonomy" id="93591"/>
    <lineage>
        <taxon>Eukaryota</taxon>
        <taxon>Fungi</taxon>
        <taxon>Dikarya</taxon>
        <taxon>Ascomycota</taxon>
        <taxon>Pezizomycotina</taxon>
        <taxon>Sordariomycetes</taxon>
        <taxon>Hypocreomycetidae</taxon>
        <taxon>Hypocreales</taxon>
        <taxon>Cordycipitaceae</taxon>
        <taxon>Zarea</taxon>
    </lineage>
</organism>
<proteinExistence type="predicted"/>